<name>A0A917H982_9BACI</name>
<keyword evidence="1" id="KW-1133">Transmembrane helix</keyword>
<evidence type="ECO:0000259" key="2">
    <source>
        <dbReference type="Pfam" id="PF13702"/>
    </source>
</evidence>
<dbReference type="RefSeq" id="WP_188454719.1">
    <property type="nucleotide sequence ID" value="NZ_BMFR01000004.1"/>
</dbReference>
<reference evidence="3" key="2">
    <citation type="submission" date="2020-09" db="EMBL/GenBank/DDBJ databases">
        <authorList>
            <person name="Sun Q."/>
            <person name="Zhou Y."/>
        </authorList>
    </citation>
    <scope>NUCLEOTIDE SEQUENCE</scope>
    <source>
        <strain evidence="3">CGMCC 1.12754</strain>
    </source>
</reference>
<dbReference type="EMBL" id="BMFR01000004">
    <property type="protein sequence ID" value="GGG71407.1"/>
    <property type="molecule type" value="Genomic_DNA"/>
</dbReference>
<dbReference type="InterPro" id="IPR023346">
    <property type="entry name" value="Lysozyme-like_dom_sf"/>
</dbReference>
<organism evidence="3 4">
    <name type="scientific">Virgibacillus oceani</name>
    <dbReference type="NCBI Taxonomy" id="1479511"/>
    <lineage>
        <taxon>Bacteria</taxon>
        <taxon>Bacillati</taxon>
        <taxon>Bacillota</taxon>
        <taxon>Bacilli</taxon>
        <taxon>Bacillales</taxon>
        <taxon>Bacillaceae</taxon>
        <taxon>Virgibacillus</taxon>
    </lineage>
</organism>
<dbReference type="SUPFAM" id="SSF53955">
    <property type="entry name" value="Lysozyme-like"/>
    <property type="match status" value="1"/>
</dbReference>
<feature type="domain" description="CwlT-like lysozyme" evidence="2">
    <location>
        <begin position="47"/>
        <end position="198"/>
    </location>
</feature>
<reference evidence="3" key="1">
    <citation type="journal article" date="2014" name="Int. J. Syst. Evol. Microbiol.">
        <title>Complete genome sequence of Corynebacterium casei LMG S-19264T (=DSM 44701T), isolated from a smear-ripened cheese.</title>
        <authorList>
            <consortium name="US DOE Joint Genome Institute (JGI-PGF)"/>
            <person name="Walter F."/>
            <person name="Albersmeier A."/>
            <person name="Kalinowski J."/>
            <person name="Ruckert C."/>
        </authorList>
    </citation>
    <scope>NUCLEOTIDE SEQUENCE</scope>
    <source>
        <strain evidence="3">CGMCC 1.12754</strain>
    </source>
</reference>
<comment type="caution">
    <text evidence="3">The sequence shown here is derived from an EMBL/GenBank/DDBJ whole genome shotgun (WGS) entry which is preliminary data.</text>
</comment>
<dbReference type="CDD" id="cd16891">
    <property type="entry name" value="CwlT-like"/>
    <property type="match status" value="1"/>
</dbReference>
<evidence type="ECO:0000256" key="1">
    <source>
        <dbReference type="SAM" id="Phobius"/>
    </source>
</evidence>
<dbReference type="Gene3D" id="1.10.530.10">
    <property type="match status" value="1"/>
</dbReference>
<proteinExistence type="predicted"/>
<evidence type="ECO:0000313" key="4">
    <source>
        <dbReference type="Proteomes" id="UP000622860"/>
    </source>
</evidence>
<dbReference type="Pfam" id="PF13702">
    <property type="entry name" value="Lysozyme_like"/>
    <property type="match status" value="1"/>
</dbReference>
<dbReference type="Proteomes" id="UP000622860">
    <property type="component" value="Unassembled WGS sequence"/>
</dbReference>
<keyword evidence="1" id="KW-0812">Transmembrane</keyword>
<accession>A0A917H982</accession>
<protein>
    <submittedName>
        <fullName evidence="3">Membrane protein YocA</fullName>
    </submittedName>
</protein>
<gene>
    <name evidence="3" type="primary">yocA</name>
    <name evidence="3" type="ORF">GCM10011398_14600</name>
</gene>
<dbReference type="InterPro" id="IPR047194">
    <property type="entry name" value="CwlT-like_lysozyme"/>
</dbReference>
<feature type="transmembrane region" description="Helical" evidence="1">
    <location>
        <begin position="12"/>
        <end position="31"/>
    </location>
</feature>
<evidence type="ECO:0000313" key="3">
    <source>
        <dbReference type="EMBL" id="GGG71407.1"/>
    </source>
</evidence>
<sequence>MKKRTKKAIKQTMIITAMLCGAFVIVSILSFEQNSTPFQIQRTLISDEVLAYEPLVAKYADQYNVLEYKDVLLAMMMQESGGRGNDPMQSSESYCGKIGCIDEPELSIKQGVYYFSKTIEAAGGDIELAIQSYNFGRGFIDYVKAKSGNYTQEAAIDFSQKMYESAPDKSIYSCLREEAKKYNACYGDIYYVRDVMKYKEELTEHER</sequence>
<dbReference type="AlphaFoldDB" id="A0A917H982"/>
<keyword evidence="4" id="KW-1185">Reference proteome</keyword>
<keyword evidence="1" id="KW-0472">Membrane</keyword>